<gene>
    <name evidence="2" type="ORF">F990_03484</name>
</gene>
<dbReference type="OrthoDB" id="6692414at2"/>
<sequence>MKKILTILALTISTSSFAGLPEMMKVYNNPKSAPQVATCKRNTQCNAFVALANQWQAIPNNYRYQGFDIKKQAKQGDGYGLNKGFSLATDKATALSEAGDNTFYSGGSQSVAKERIFAQGLAVLLYIEDKNGWTY</sequence>
<name>V2UEG2_9GAMM</name>
<dbReference type="EMBL" id="AYEV01000060">
    <property type="protein sequence ID" value="ESK52898.1"/>
    <property type="molecule type" value="Genomic_DNA"/>
</dbReference>
<comment type="caution">
    <text evidence="2">The sequence shown here is derived from an EMBL/GenBank/DDBJ whole genome shotgun (WGS) entry which is preliminary data.</text>
</comment>
<dbReference type="eggNOG" id="ENOG5031R9R">
    <property type="taxonomic scope" value="Bacteria"/>
</dbReference>
<dbReference type="AlphaFoldDB" id="V2UEG2"/>
<keyword evidence="1" id="KW-0732">Signal</keyword>
<evidence type="ECO:0000313" key="3">
    <source>
        <dbReference type="Proteomes" id="UP000017404"/>
    </source>
</evidence>
<accession>V2UEG2</accession>
<evidence type="ECO:0000313" key="2">
    <source>
        <dbReference type="EMBL" id="ESK52898.1"/>
    </source>
</evidence>
<dbReference type="Proteomes" id="UP000017404">
    <property type="component" value="Unassembled WGS sequence"/>
</dbReference>
<proteinExistence type="predicted"/>
<feature type="signal peptide" evidence="1">
    <location>
        <begin position="1"/>
        <end position="18"/>
    </location>
</feature>
<dbReference type="RefSeq" id="WP_018680070.1">
    <property type="nucleotide sequence ID" value="NZ_AYEV01000060.1"/>
</dbReference>
<dbReference type="PATRIC" id="fig|1120928.5.peg.3523"/>
<reference evidence="2 3" key="1">
    <citation type="submission" date="2013-10" db="EMBL/GenBank/DDBJ databases">
        <title>The Genome Sequence of Acinetobacter tjernbergiae CIP107465.</title>
        <authorList>
            <consortium name="The Broad Institute Genomics Platform"/>
            <consortium name="The Broad Institute Genome Sequencing Center for Infectious Disease"/>
            <person name="Cerqueira G."/>
            <person name="Feldgarden M."/>
            <person name="Courvalin P."/>
            <person name="Grillot-Courvalin C."/>
            <person name="Clermont D."/>
            <person name="Rocha E."/>
            <person name="Yoon E.-J."/>
            <person name="Nemec A."/>
            <person name="Young S.K."/>
            <person name="Zeng Q."/>
            <person name="Gargeya S."/>
            <person name="Fitzgerald M."/>
            <person name="Abouelleil A."/>
            <person name="Alvarado L."/>
            <person name="Berlin A.M."/>
            <person name="Chapman S.B."/>
            <person name="Gainer-Dewar J."/>
            <person name="Goldberg J."/>
            <person name="Gnerre S."/>
            <person name="Griggs A."/>
            <person name="Gujja S."/>
            <person name="Hansen M."/>
            <person name="Howarth C."/>
            <person name="Imamovic A."/>
            <person name="Ireland A."/>
            <person name="Larimer J."/>
            <person name="McCowan C."/>
            <person name="Murphy C."/>
            <person name="Pearson M."/>
            <person name="Poon T.W."/>
            <person name="Priest M."/>
            <person name="Roberts A."/>
            <person name="Saif S."/>
            <person name="Shea T."/>
            <person name="Sykes S."/>
            <person name="Wortman J."/>
            <person name="Nusbaum C."/>
            <person name="Birren B."/>
        </authorList>
    </citation>
    <scope>NUCLEOTIDE SEQUENCE [LARGE SCALE GENOMIC DNA]</scope>
    <source>
        <strain evidence="2 3">CIP 107465</strain>
    </source>
</reference>
<protein>
    <submittedName>
        <fullName evidence="2">Uncharacterized protein</fullName>
    </submittedName>
</protein>
<organism evidence="2 3">
    <name type="scientific">Acinetobacter tjernbergiae DSM 14971 = CIP 107465</name>
    <dbReference type="NCBI Taxonomy" id="1120928"/>
    <lineage>
        <taxon>Bacteria</taxon>
        <taxon>Pseudomonadati</taxon>
        <taxon>Pseudomonadota</taxon>
        <taxon>Gammaproteobacteria</taxon>
        <taxon>Moraxellales</taxon>
        <taxon>Moraxellaceae</taxon>
        <taxon>Acinetobacter</taxon>
    </lineage>
</organism>
<feature type="chain" id="PRO_5004709989" evidence="1">
    <location>
        <begin position="19"/>
        <end position="135"/>
    </location>
</feature>
<evidence type="ECO:0000256" key="1">
    <source>
        <dbReference type="SAM" id="SignalP"/>
    </source>
</evidence>
<keyword evidence="3" id="KW-1185">Reference proteome</keyword>